<evidence type="ECO:0000313" key="1">
    <source>
        <dbReference type="EMBL" id="BCB91058.1"/>
    </source>
</evidence>
<proteinExistence type="predicted"/>
<protein>
    <submittedName>
        <fullName evidence="1">Uncharacterized protein</fullName>
    </submittedName>
</protein>
<gene>
    <name evidence="1" type="ORF">Psuf_083710</name>
</gene>
<evidence type="ECO:0000313" key="2">
    <source>
        <dbReference type="Proteomes" id="UP000503011"/>
    </source>
</evidence>
<accession>A0A6F8YYP2</accession>
<organism evidence="1 2">
    <name type="scientific">Phytohabitans suffuscus</name>
    <dbReference type="NCBI Taxonomy" id="624315"/>
    <lineage>
        <taxon>Bacteria</taxon>
        <taxon>Bacillati</taxon>
        <taxon>Actinomycetota</taxon>
        <taxon>Actinomycetes</taxon>
        <taxon>Micromonosporales</taxon>
        <taxon>Micromonosporaceae</taxon>
    </lineage>
</organism>
<dbReference type="Proteomes" id="UP000503011">
    <property type="component" value="Chromosome"/>
</dbReference>
<name>A0A6F8YYP2_9ACTN</name>
<dbReference type="EMBL" id="AP022871">
    <property type="protein sequence ID" value="BCB91058.1"/>
    <property type="molecule type" value="Genomic_DNA"/>
</dbReference>
<reference evidence="1 2" key="1">
    <citation type="submission" date="2020-03" db="EMBL/GenBank/DDBJ databases">
        <title>Whole genome shotgun sequence of Phytohabitans suffuscus NBRC 105367.</title>
        <authorList>
            <person name="Komaki H."/>
            <person name="Tamura T."/>
        </authorList>
    </citation>
    <scope>NUCLEOTIDE SEQUENCE [LARGE SCALE GENOMIC DNA]</scope>
    <source>
        <strain evidence="1 2">NBRC 105367</strain>
    </source>
</reference>
<sequence length="73" mass="8349">MEGSGPAYRHSFLVELWLEPRELVGAPALVRGRIRDLREERQVYVKSFAELRAFVEAALDGAGHHAYRWEGEP</sequence>
<keyword evidence="2" id="KW-1185">Reference proteome</keyword>
<dbReference type="AlphaFoldDB" id="A0A6F8YYP2"/>
<dbReference type="KEGG" id="psuu:Psuf_083710"/>
<reference evidence="1 2" key="2">
    <citation type="submission" date="2020-03" db="EMBL/GenBank/DDBJ databases">
        <authorList>
            <person name="Ichikawa N."/>
            <person name="Kimura A."/>
            <person name="Kitahashi Y."/>
            <person name="Uohara A."/>
        </authorList>
    </citation>
    <scope>NUCLEOTIDE SEQUENCE [LARGE SCALE GENOMIC DNA]</scope>
    <source>
        <strain evidence="1 2">NBRC 105367</strain>
    </source>
</reference>
<dbReference type="RefSeq" id="WP_173163732.1">
    <property type="nucleotide sequence ID" value="NZ_AP022871.1"/>
</dbReference>